<accession>A0A915J6I5</accession>
<reference evidence="2" key="1">
    <citation type="submission" date="2022-11" db="UniProtKB">
        <authorList>
            <consortium name="WormBaseParasite"/>
        </authorList>
    </citation>
    <scope>IDENTIFICATION</scope>
</reference>
<proteinExistence type="predicted"/>
<dbReference type="Proteomes" id="UP000887565">
    <property type="component" value="Unplaced"/>
</dbReference>
<sequence length="100" mass="11256">MEVSTGRVFLAHPSSNVCIFLIRRPNFRGIVAARSNNRTSCLVEIAKRRTMCNELALCCPTIKECAEQQSAMKNSELSTLDLQFAEQFRNMRITTNASTI</sequence>
<evidence type="ECO:0000313" key="2">
    <source>
        <dbReference type="WBParaSite" id="nRc.2.0.1.t22056-RA"/>
    </source>
</evidence>
<dbReference type="WBParaSite" id="nRc.2.0.1.t22056-RA">
    <property type="protein sequence ID" value="nRc.2.0.1.t22056-RA"/>
    <property type="gene ID" value="nRc.2.0.1.g22056"/>
</dbReference>
<organism evidence="1 2">
    <name type="scientific">Romanomermis culicivorax</name>
    <name type="common">Nematode worm</name>
    <dbReference type="NCBI Taxonomy" id="13658"/>
    <lineage>
        <taxon>Eukaryota</taxon>
        <taxon>Metazoa</taxon>
        <taxon>Ecdysozoa</taxon>
        <taxon>Nematoda</taxon>
        <taxon>Enoplea</taxon>
        <taxon>Dorylaimia</taxon>
        <taxon>Mermithida</taxon>
        <taxon>Mermithoidea</taxon>
        <taxon>Mermithidae</taxon>
        <taxon>Romanomermis</taxon>
    </lineage>
</organism>
<protein>
    <submittedName>
        <fullName evidence="2">Uncharacterized protein</fullName>
    </submittedName>
</protein>
<keyword evidence="1" id="KW-1185">Reference proteome</keyword>
<name>A0A915J6I5_ROMCU</name>
<dbReference type="AlphaFoldDB" id="A0A915J6I5"/>
<evidence type="ECO:0000313" key="1">
    <source>
        <dbReference type="Proteomes" id="UP000887565"/>
    </source>
</evidence>